<evidence type="ECO:0000313" key="2">
    <source>
        <dbReference type="Proteomes" id="UP000593560"/>
    </source>
</evidence>
<evidence type="ECO:0008006" key="3">
    <source>
        <dbReference type="Google" id="ProtNLM"/>
    </source>
</evidence>
<dbReference type="EMBL" id="JABFAD010324699">
    <property type="protein sequence ID" value="MBA0818823.1"/>
    <property type="molecule type" value="Genomic_DNA"/>
</dbReference>
<organism evidence="1 2">
    <name type="scientific">Gossypium harknessii</name>
    <dbReference type="NCBI Taxonomy" id="34285"/>
    <lineage>
        <taxon>Eukaryota</taxon>
        <taxon>Viridiplantae</taxon>
        <taxon>Streptophyta</taxon>
        <taxon>Embryophyta</taxon>
        <taxon>Tracheophyta</taxon>
        <taxon>Spermatophyta</taxon>
        <taxon>Magnoliopsida</taxon>
        <taxon>eudicotyledons</taxon>
        <taxon>Gunneridae</taxon>
        <taxon>Pentapetalae</taxon>
        <taxon>rosids</taxon>
        <taxon>malvids</taxon>
        <taxon>Malvales</taxon>
        <taxon>Malvaceae</taxon>
        <taxon>Malvoideae</taxon>
        <taxon>Gossypium</taxon>
    </lineage>
</organism>
<proteinExistence type="predicted"/>
<evidence type="ECO:0000313" key="1">
    <source>
        <dbReference type="EMBL" id="MBA0818823.1"/>
    </source>
</evidence>
<keyword evidence="2" id="KW-1185">Reference proteome</keyword>
<protein>
    <recommendedName>
        <fullName evidence="3">RNase H type-1 domain-containing protein</fullName>
    </recommendedName>
</protein>
<dbReference type="OrthoDB" id="982026at2759"/>
<sequence>ADNWILGFNHYLGRCSPLEAELWDNLEVVSALSMEESMESSITLFRRVKRILRFAGQWKIKYVSRECNLIANQLTKINLS</sequence>
<reference evidence="1 2" key="1">
    <citation type="journal article" date="2019" name="Genome Biol. Evol.">
        <title>Insights into the evolution of the New World diploid cottons (Gossypium, subgenus Houzingenia) based on genome sequencing.</title>
        <authorList>
            <person name="Grover C.E."/>
            <person name="Arick M.A. 2nd"/>
            <person name="Thrash A."/>
            <person name="Conover J.L."/>
            <person name="Sanders W.S."/>
            <person name="Peterson D.G."/>
            <person name="Frelichowski J.E."/>
            <person name="Scheffler J.A."/>
            <person name="Scheffler B.E."/>
            <person name="Wendel J.F."/>
        </authorList>
    </citation>
    <scope>NUCLEOTIDE SEQUENCE [LARGE SCALE GENOMIC DNA]</scope>
    <source>
        <strain evidence="1">0</strain>
        <tissue evidence="1">Leaf</tissue>
    </source>
</reference>
<comment type="caution">
    <text evidence="1">The sequence shown here is derived from an EMBL/GenBank/DDBJ whole genome shotgun (WGS) entry which is preliminary data.</text>
</comment>
<name>A0A7J9IAG2_9ROSI</name>
<feature type="non-terminal residue" evidence="1">
    <location>
        <position position="80"/>
    </location>
</feature>
<dbReference type="AlphaFoldDB" id="A0A7J9IAG2"/>
<accession>A0A7J9IAG2</accession>
<dbReference type="Proteomes" id="UP000593560">
    <property type="component" value="Unassembled WGS sequence"/>
</dbReference>
<gene>
    <name evidence="1" type="ORF">Gohar_021857</name>
</gene>